<evidence type="ECO:0000256" key="4">
    <source>
        <dbReference type="SAM" id="MobiDB-lite"/>
    </source>
</evidence>
<dbReference type="CDD" id="cd05013">
    <property type="entry name" value="SIS_RpiR"/>
    <property type="match status" value="1"/>
</dbReference>
<evidence type="ECO:0000256" key="1">
    <source>
        <dbReference type="ARBA" id="ARBA00023015"/>
    </source>
</evidence>
<dbReference type="EMBL" id="JPWF01000003">
    <property type="protein sequence ID" value="RCK38357.1"/>
    <property type="molecule type" value="Genomic_DNA"/>
</dbReference>
<keyword evidence="3" id="KW-0804">Transcription</keyword>
<evidence type="ECO:0000259" key="6">
    <source>
        <dbReference type="PROSITE" id="PS51464"/>
    </source>
</evidence>
<organism evidence="7 8">
    <name type="scientific">Thalassospira profundimaris</name>
    <dbReference type="NCBI Taxonomy" id="502049"/>
    <lineage>
        <taxon>Bacteria</taxon>
        <taxon>Pseudomonadati</taxon>
        <taxon>Pseudomonadota</taxon>
        <taxon>Alphaproteobacteria</taxon>
        <taxon>Rhodospirillales</taxon>
        <taxon>Thalassospiraceae</taxon>
        <taxon>Thalassospira</taxon>
    </lineage>
</organism>
<dbReference type="InterPro" id="IPR001347">
    <property type="entry name" value="SIS_dom"/>
</dbReference>
<dbReference type="InterPro" id="IPR036388">
    <property type="entry name" value="WH-like_DNA-bd_sf"/>
</dbReference>
<accession>A0A367WAF3</accession>
<dbReference type="SUPFAM" id="SSF53697">
    <property type="entry name" value="SIS domain"/>
    <property type="match status" value="1"/>
</dbReference>
<keyword evidence="2" id="KW-0238">DNA-binding</keyword>
<reference evidence="7 8" key="1">
    <citation type="submission" date="2014-07" db="EMBL/GenBank/DDBJ databases">
        <title>Draft genome sequence of Thalassospira profundimaris 35.</title>
        <authorList>
            <person name="Lai Q."/>
            <person name="Shao Z."/>
        </authorList>
    </citation>
    <scope>NUCLEOTIDE SEQUENCE [LARGE SCALE GENOMIC DNA]</scope>
    <source>
        <strain evidence="7 8">35</strain>
    </source>
</reference>
<feature type="domain" description="SIS" evidence="6">
    <location>
        <begin position="132"/>
        <end position="274"/>
    </location>
</feature>
<protein>
    <submittedName>
        <fullName evidence="7">Transcriptional regulator</fullName>
    </submittedName>
</protein>
<evidence type="ECO:0000313" key="8">
    <source>
        <dbReference type="Proteomes" id="UP000253226"/>
    </source>
</evidence>
<dbReference type="InterPro" id="IPR047640">
    <property type="entry name" value="RpiR-like"/>
</dbReference>
<evidence type="ECO:0000256" key="3">
    <source>
        <dbReference type="ARBA" id="ARBA00023163"/>
    </source>
</evidence>
<dbReference type="Gene3D" id="1.10.10.10">
    <property type="entry name" value="Winged helix-like DNA-binding domain superfamily/Winged helix DNA-binding domain"/>
    <property type="match status" value="1"/>
</dbReference>
<dbReference type="PROSITE" id="PS51071">
    <property type="entry name" value="HTH_RPIR"/>
    <property type="match status" value="1"/>
</dbReference>
<dbReference type="PROSITE" id="PS51464">
    <property type="entry name" value="SIS"/>
    <property type="match status" value="1"/>
</dbReference>
<evidence type="ECO:0000259" key="5">
    <source>
        <dbReference type="PROSITE" id="PS51071"/>
    </source>
</evidence>
<dbReference type="Gene3D" id="3.40.50.10490">
    <property type="entry name" value="Glucose-6-phosphate isomerase like protein, domain 1"/>
    <property type="match status" value="1"/>
</dbReference>
<dbReference type="AlphaFoldDB" id="A0A367WAF3"/>
<dbReference type="Pfam" id="PF01380">
    <property type="entry name" value="SIS"/>
    <property type="match status" value="1"/>
</dbReference>
<dbReference type="GO" id="GO:1901135">
    <property type="term" value="P:carbohydrate derivative metabolic process"/>
    <property type="evidence" value="ECO:0007669"/>
    <property type="project" value="InterPro"/>
</dbReference>
<comment type="caution">
    <text evidence="7">The sequence shown here is derived from an EMBL/GenBank/DDBJ whole genome shotgun (WGS) entry which is preliminary data.</text>
</comment>
<proteinExistence type="predicted"/>
<dbReference type="GO" id="GO:0097367">
    <property type="term" value="F:carbohydrate derivative binding"/>
    <property type="evidence" value="ECO:0007669"/>
    <property type="project" value="InterPro"/>
</dbReference>
<dbReference type="InterPro" id="IPR046348">
    <property type="entry name" value="SIS_dom_sf"/>
</dbReference>
<dbReference type="InterPro" id="IPR035472">
    <property type="entry name" value="RpiR-like_SIS"/>
</dbReference>
<evidence type="ECO:0000313" key="7">
    <source>
        <dbReference type="EMBL" id="RCK38357.1"/>
    </source>
</evidence>
<evidence type="ECO:0000256" key="2">
    <source>
        <dbReference type="ARBA" id="ARBA00023125"/>
    </source>
</evidence>
<name>A0A367WAF3_9PROT</name>
<keyword evidence="1" id="KW-0805">Transcription regulation</keyword>
<dbReference type="OrthoDB" id="9814676at2"/>
<gene>
    <name evidence="7" type="ORF">TH19_06025</name>
</gene>
<dbReference type="PANTHER" id="PTHR30514:SF18">
    <property type="entry name" value="RPIR-FAMILY TRANSCRIPTIONAL REGULATOR"/>
    <property type="match status" value="1"/>
</dbReference>
<dbReference type="InterPro" id="IPR000281">
    <property type="entry name" value="HTH_RpiR"/>
</dbReference>
<dbReference type="GO" id="GO:0003677">
    <property type="term" value="F:DNA binding"/>
    <property type="evidence" value="ECO:0007669"/>
    <property type="project" value="UniProtKB-KW"/>
</dbReference>
<feature type="domain" description="HTH rpiR-type" evidence="5">
    <location>
        <begin position="5"/>
        <end position="81"/>
    </location>
</feature>
<dbReference type="Pfam" id="PF01418">
    <property type="entry name" value="HTH_6"/>
    <property type="match status" value="1"/>
</dbReference>
<dbReference type="InterPro" id="IPR009057">
    <property type="entry name" value="Homeodomain-like_sf"/>
</dbReference>
<feature type="compositionally biased region" description="Basic and acidic residues" evidence="4">
    <location>
        <begin position="88"/>
        <end position="100"/>
    </location>
</feature>
<dbReference type="GO" id="GO:0003700">
    <property type="term" value="F:DNA-binding transcription factor activity"/>
    <property type="evidence" value="ECO:0007669"/>
    <property type="project" value="InterPro"/>
</dbReference>
<dbReference type="SUPFAM" id="SSF46689">
    <property type="entry name" value="Homeodomain-like"/>
    <property type="match status" value="1"/>
</dbReference>
<dbReference type="RefSeq" id="WP_114101399.1">
    <property type="nucleotide sequence ID" value="NZ_JPWF01000003.1"/>
</dbReference>
<dbReference type="Proteomes" id="UP000253226">
    <property type="component" value="Unassembled WGS sequence"/>
</dbReference>
<sequence length="291" mass="31989">MGLYSDLREKLISDYAKLSPQMQKAARYILDHPNEVALRSMRALAAAAGVPPSTITRLMNAIGVETWQEFRDHYQTRLLDQPTSYAQRARETQSTEHDANRDEHLLESIARTEIDNIGAAFSPELVAGMIQACGAIESARNVYIVGRGAAYPAAYQFAYAYRLFRDNGVLVDGHSGAFGDELRGIGRRDLMIAVGAKPYIRDTVRAVDFARAQHCPVIAISDSDVSPIALDAMTKLVVRDTSQSFFQSFTAALSVMQALVALLVARGGHKALQRIAAAEEQLAAFDTYFED</sequence>
<dbReference type="PANTHER" id="PTHR30514">
    <property type="entry name" value="GLUCOKINASE"/>
    <property type="match status" value="1"/>
</dbReference>
<feature type="region of interest" description="Disordered" evidence="4">
    <location>
        <begin position="81"/>
        <end position="100"/>
    </location>
</feature>